<evidence type="ECO:0008006" key="5">
    <source>
        <dbReference type="Google" id="ProtNLM"/>
    </source>
</evidence>
<evidence type="ECO:0000313" key="3">
    <source>
        <dbReference type="EMBL" id="RXK86147.1"/>
    </source>
</evidence>
<keyword evidence="1" id="KW-0472">Membrane</keyword>
<feature type="transmembrane region" description="Helical" evidence="1">
    <location>
        <begin position="87"/>
        <end position="110"/>
    </location>
</feature>
<dbReference type="EMBL" id="SDHZ01000001">
    <property type="protein sequence ID" value="RXK86147.1"/>
    <property type="molecule type" value="Genomic_DNA"/>
</dbReference>
<organism evidence="3 4">
    <name type="scientific">Filimonas effusa</name>
    <dbReference type="NCBI Taxonomy" id="2508721"/>
    <lineage>
        <taxon>Bacteria</taxon>
        <taxon>Pseudomonadati</taxon>
        <taxon>Bacteroidota</taxon>
        <taxon>Chitinophagia</taxon>
        <taxon>Chitinophagales</taxon>
        <taxon>Chitinophagaceae</taxon>
        <taxon>Filimonas</taxon>
    </lineage>
</organism>
<keyword evidence="4" id="KW-1185">Reference proteome</keyword>
<dbReference type="AlphaFoldDB" id="A0A4Q1D9U9"/>
<protein>
    <recommendedName>
        <fullName evidence="5">Seryl-tRNA synthetase</fullName>
    </recommendedName>
</protein>
<keyword evidence="2" id="KW-0732">Signal</keyword>
<gene>
    <name evidence="3" type="ORF">ESB13_04875</name>
</gene>
<comment type="caution">
    <text evidence="3">The sequence shown here is derived from an EMBL/GenBank/DDBJ whole genome shotgun (WGS) entry which is preliminary data.</text>
</comment>
<name>A0A4Q1D9U9_9BACT</name>
<sequence length="111" mass="12252">MKLKSFLPVLVCMISFFATIVPAQAAMSNKEIQAAVAGMSESQKQARAEQIKLRVEEIKNMDKSQLTSEERKELRAEMKMMRKEAKAIGGGGIYISLAGVLIIILVLILIL</sequence>
<feature type="chain" id="PRO_5020994560" description="Seryl-tRNA synthetase" evidence="2">
    <location>
        <begin position="26"/>
        <end position="111"/>
    </location>
</feature>
<dbReference type="RefSeq" id="WP_129001897.1">
    <property type="nucleotide sequence ID" value="NZ_SDHZ01000001.1"/>
</dbReference>
<evidence type="ECO:0000256" key="1">
    <source>
        <dbReference type="SAM" id="Phobius"/>
    </source>
</evidence>
<dbReference type="Proteomes" id="UP000290545">
    <property type="component" value="Unassembled WGS sequence"/>
</dbReference>
<evidence type="ECO:0000256" key="2">
    <source>
        <dbReference type="SAM" id="SignalP"/>
    </source>
</evidence>
<proteinExistence type="predicted"/>
<keyword evidence="1" id="KW-1133">Transmembrane helix</keyword>
<feature type="signal peptide" evidence="2">
    <location>
        <begin position="1"/>
        <end position="25"/>
    </location>
</feature>
<accession>A0A4Q1D9U9</accession>
<evidence type="ECO:0000313" key="4">
    <source>
        <dbReference type="Proteomes" id="UP000290545"/>
    </source>
</evidence>
<reference evidence="3 4" key="1">
    <citation type="submission" date="2019-01" db="EMBL/GenBank/DDBJ databases">
        <title>Filimonas sp. strain TTM-71.</title>
        <authorList>
            <person name="Chen W.-M."/>
        </authorList>
    </citation>
    <scope>NUCLEOTIDE SEQUENCE [LARGE SCALE GENOMIC DNA]</scope>
    <source>
        <strain evidence="3 4">TTM-71</strain>
    </source>
</reference>
<dbReference type="OrthoDB" id="799395at2"/>
<keyword evidence="1" id="KW-0812">Transmembrane</keyword>